<comment type="catalytic activity">
    <reaction evidence="3">
        <text>N-acetyl-D-muramate 6-phosphate + H2O = N-acetyl-D-glucosamine 6-phosphate + (R)-lactate</text>
        <dbReference type="Rhea" id="RHEA:26410"/>
        <dbReference type="ChEBI" id="CHEBI:15377"/>
        <dbReference type="ChEBI" id="CHEBI:16004"/>
        <dbReference type="ChEBI" id="CHEBI:57513"/>
        <dbReference type="ChEBI" id="CHEBI:58722"/>
        <dbReference type="EC" id="4.2.1.126"/>
    </reaction>
</comment>
<name>A0ABP7KV97_9MICO</name>
<reference evidence="6" key="1">
    <citation type="journal article" date="2019" name="Int. J. Syst. Evol. Microbiol.">
        <title>The Global Catalogue of Microorganisms (GCM) 10K type strain sequencing project: providing services to taxonomists for standard genome sequencing and annotation.</title>
        <authorList>
            <consortium name="The Broad Institute Genomics Platform"/>
            <consortium name="The Broad Institute Genome Sequencing Center for Infectious Disease"/>
            <person name="Wu L."/>
            <person name="Ma J."/>
        </authorList>
    </citation>
    <scope>NUCLEOTIDE SEQUENCE [LARGE SCALE GENOMIC DNA]</scope>
    <source>
        <strain evidence="6">JCM 17021</strain>
    </source>
</reference>
<comment type="similarity">
    <text evidence="3">Belongs to the GCKR-like family. MurNAc-6-P etherase subfamily.</text>
</comment>
<dbReference type="InterPro" id="IPR040190">
    <property type="entry name" value="MURQ/GCKR"/>
</dbReference>
<dbReference type="PROSITE" id="PS51464">
    <property type="entry name" value="SIS"/>
    <property type="match status" value="1"/>
</dbReference>
<dbReference type="InterPro" id="IPR046348">
    <property type="entry name" value="SIS_dom_sf"/>
</dbReference>
<evidence type="ECO:0000313" key="5">
    <source>
        <dbReference type="EMBL" id="GAA3888944.1"/>
    </source>
</evidence>
<gene>
    <name evidence="3 5" type="primary">murQ</name>
    <name evidence="5" type="ORF">GCM10022381_33460</name>
</gene>
<dbReference type="PANTHER" id="PTHR10088:SF4">
    <property type="entry name" value="GLUCOKINASE REGULATORY PROTEIN"/>
    <property type="match status" value="1"/>
</dbReference>
<dbReference type="NCBIfam" id="NF009222">
    <property type="entry name" value="PRK12570.1"/>
    <property type="match status" value="1"/>
</dbReference>
<dbReference type="CDD" id="cd05007">
    <property type="entry name" value="SIS_Etherase"/>
    <property type="match status" value="1"/>
</dbReference>
<dbReference type="EC" id="4.2.1.126" evidence="3"/>
<comment type="function">
    <text evidence="3">Specifically catalyzes the cleavage of the D-lactyl ether substituent of MurNAc 6-phosphate, producing GlcNAc 6-phosphate and D-lactate.</text>
</comment>
<dbReference type="SUPFAM" id="SSF53697">
    <property type="entry name" value="SIS domain"/>
    <property type="match status" value="1"/>
</dbReference>
<comment type="subunit">
    <text evidence="3">Homodimer.</text>
</comment>
<proteinExistence type="inferred from homology"/>
<feature type="domain" description="SIS" evidence="4">
    <location>
        <begin position="70"/>
        <end position="233"/>
    </location>
</feature>
<evidence type="ECO:0000256" key="3">
    <source>
        <dbReference type="HAMAP-Rule" id="MF_00068"/>
    </source>
</evidence>
<keyword evidence="2 3" id="KW-0119">Carbohydrate metabolism</keyword>
<comment type="miscellaneous">
    <text evidence="3">A lyase-type mechanism (elimination/hydration) is suggested for the cleavage of the lactyl ether bond of MurNAc 6-phosphate, with the formation of an alpha,beta-unsaturated aldehyde intermediate with (E)-stereochemistry, followed by the syn addition of water to give product.</text>
</comment>
<evidence type="ECO:0000256" key="1">
    <source>
        <dbReference type="ARBA" id="ARBA00023239"/>
    </source>
</evidence>
<dbReference type="EMBL" id="BAABCN010000012">
    <property type="protein sequence ID" value="GAA3888944.1"/>
    <property type="molecule type" value="Genomic_DNA"/>
</dbReference>
<feature type="active site" evidence="3">
    <location>
        <position position="129"/>
    </location>
</feature>
<dbReference type="PROSITE" id="PS01272">
    <property type="entry name" value="GCKR"/>
    <property type="match status" value="1"/>
</dbReference>
<dbReference type="PANTHER" id="PTHR10088">
    <property type="entry name" value="GLUCOKINASE REGULATORY PROTEIN"/>
    <property type="match status" value="1"/>
</dbReference>
<dbReference type="InterPro" id="IPR005488">
    <property type="entry name" value="Etherase_MurQ"/>
</dbReference>
<dbReference type="Pfam" id="PF22645">
    <property type="entry name" value="GKRP_SIS_N"/>
    <property type="match status" value="1"/>
</dbReference>
<comment type="pathway">
    <text evidence="3">Amino-sugar metabolism; N-acetylmuramate degradation.</text>
</comment>
<dbReference type="NCBIfam" id="TIGR00274">
    <property type="entry name" value="N-acetylmuramic acid 6-phosphate etherase"/>
    <property type="match status" value="1"/>
</dbReference>
<evidence type="ECO:0000256" key="2">
    <source>
        <dbReference type="ARBA" id="ARBA00023277"/>
    </source>
</evidence>
<keyword evidence="6" id="KW-1185">Reference proteome</keyword>
<dbReference type="Gene3D" id="3.40.50.10490">
    <property type="entry name" value="Glucose-6-phosphate isomerase like protein, domain 1"/>
    <property type="match status" value="1"/>
</dbReference>
<keyword evidence="1 3" id="KW-0456">Lyase</keyword>
<dbReference type="HAMAP" id="MF_00068">
    <property type="entry name" value="MurQ"/>
    <property type="match status" value="1"/>
</dbReference>
<protein>
    <recommendedName>
        <fullName evidence="3">N-acetylmuramic acid 6-phosphate etherase</fullName>
        <shortName evidence="3">MurNAc-6-P etherase</shortName>
        <ecNumber evidence="3">4.2.1.126</ecNumber>
    </recommendedName>
    <alternativeName>
        <fullName evidence="3">N-acetylmuramic acid 6-phosphate hydrolase</fullName>
    </alternativeName>
    <alternativeName>
        <fullName evidence="3">N-acetylmuramic acid 6-phosphate lyase</fullName>
    </alternativeName>
</protein>
<dbReference type="Gene3D" id="1.10.8.1080">
    <property type="match status" value="1"/>
</dbReference>
<dbReference type="InterPro" id="IPR001347">
    <property type="entry name" value="SIS_dom"/>
</dbReference>
<dbReference type="InterPro" id="IPR005486">
    <property type="entry name" value="Glucokinase_regulatory_CS"/>
</dbReference>
<accession>A0ABP7KV97</accession>
<organism evidence="5 6">
    <name type="scientific">Leifsonia kafniensis</name>
    <dbReference type="NCBI Taxonomy" id="475957"/>
    <lineage>
        <taxon>Bacteria</taxon>
        <taxon>Bacillati</taxon>
        <taxon>Actinomycetota</taxon>
        <taxon>Actinomycetes</taxon>
        <taxon>Micrococcales</taxon>
        <taxon>Microbacteriaceae</taxon>
        <taxon>Leifsonia</taxon>
    </lineage>
</organism>
<evidence type="ECO:0000259" key="4">
    <source>
        <dbReference type="PROSITE" id="PS51464"/>
    </source>
</evidence>
<sequence length="318" mass="32825">MHDSSTTTDARELLRSQLIGLTTEMVAPGRPDLDTLTSLSLVTEMNQEDMHVPVVVGEQAPQIAAAIDAIVLRFQRGGRLFYLGAGTPGRIGILDASECPPTFGTAPGLIVGLIAGGRPAIQAAVENAEDDTAAAATTLDEHQLTANDTVVGISASGRTPYVVGGLRHARAVGALTISIASNHNSAIAALADIPIDVVVGPEFVSGSTRLKSGTAQKLVLNMLTTISMIKLGKTYNGVMVDLQATNEKLQLRSELTVMGATGVDSETARVALLRAAGSVKEAILMVATGLERAEATAALEEANGILRVAIANTLPASS</sequence>
<evidence type="ECO:0000313" key="6">
    <source>
        <dbReference type="Proteomes" id="UP001501803"/>
    </source>
</evidence>
<comment type="caution">
    <text evidence="5">The sequence shown here is derived from an EMBL/GenBank/DDBJ whole genome shotgun (WGS) entry which is preliminary data.</text>
</comment>
<dbReference type="Proteomes" id="UP001501803">
    <property type="component" value="Unassembled WGS sequence"/>
</dbReference>
<dbReference type="NCBIfam" id="NF003915">
    <property type="entry name" value="PRK05441.1"/>
    <property type="match status" value="1"/>
</dbReference>
<feature type="active site" description="Proton donor" evidence="3">
    <location>
        <position position="98"/>
    </location>
</feature>